<keyword evidence="1" id="KW-1133">Transmembrane helix</keyword>
<protein>
    <submittedName>
        <fullName evidence="2">DUF4330 domain-containing protein</fullName>
    </submittedName>
</protein>
<proteinExistence type="predicted"/>
<comment type="caution">
    <text evidence="2">The sequence shown here is derived from an EMBL/GenBank/DDBJ whole genome shotgun (WGS) entry which is preliminary data.</text>
</comment>
<gene>
    <name evidence="2" type="ORF">NE686_10605</name>
</gene>
<reference evidence="2 3" key="1">
    <citation type="submission" date="2022-06" db="EMBL/GenBank/DDBJ databases">
        <title>Isolation of gut microbiota from human fecal samples.</title>
        <authorList>
            <person name="Pamer E.G."/>
            <person name="Barat B."/>
            <person name="Waligurski E."/>
            <person name="Medina S."/>
            <person name="Paddock L."/>
            <person name="Mostad J."/>
        </authorList>
    </citation>
    <scope>NUCLEOTIDE SEQUENCE [LARGE SCALE GENOMIC DNA]</scope>
    <source>
        <strain evidence="2 3">DFI.7.95</strain>
    </source>
</reference>
<evidence type="ECO:0000313" key="3">
    <source>
        <dbReference type="Proteomes" id="UP001524478"/>
    </source>
</evidence>
<keyword evidence="3" id="KW-1185">Reference proteome</keyword>
<keyword evidence="1" id="KW-0812">Transmembrane</keyword>
<dbReference type="RefSeq" id="WP_256311495.1">
    <property type="nucleotide sequence ID" value="NZ_JANGAC010000007.1"/>
</dbReference>
<feature type="transmembrane region" description="Helical" evidence="1">
    <location>
        <begin position="6"/>
        <end position="24"/>
    </location>
</feature>
<organism evidence="2 3">
    <name type="scientific">Tissierella carlieri</name>
    <dbReference type="NCBI Taxonomy" id="689904"/>
    <lineage>
        <taxon>Bacteria</taxon>
        <taxon>Bacillati</taxon>
        <taxon>Bacillota</taxon>
        <taxon>Tissierellia</taxon>
        <taxon>Tissierellales</taxon>
        <taxon>Tissierellaceae</taxon>
        <taxon>Tissierella</taxon>
    </lineage>
</organism>
<evidence type="ECO:0000256" key="1">
    <source>
        <dbReference type="SAM" id="Phobius"/>
    </source>
</evidence>
<dbReference type="EMBL" id="JANGAC010000007">
    <property type="protein sequence ID" value="MCQ4923539.1"/>
    <property type="molecule type" value="Genomic_DNA"/>
</dbReference>
<dbReference type="InterPro" id="IPR025480">
    <property type="entry name" value="DUF4330"/>
</dbReference>
<evidence type="ECO:0000313" key="2">
    <source>
        <dbReference type="EMBL" id="MCQ4923539.1"/>
    </source>
</evidence>
<accession>A0ABT1SAP7</accession>
<sequence length="155" mass="17095">MKKKWNWIDTTITIIILLAVVVFLNRGKIIKKSKDVVTAGGKNIVITVEASELTEEMVTDLKIGDQLFSQNNLQKGFVEEINIDPKVKSIVGEDGKMATYEDAEEVTVTVKIKAEVASSGPYMDLGGQEIKVGLPMIMKTTTVEFPGTIKHIEVK</sequence>
<keyword evidence="1" id="KW-0472">Membrane</keyword>
<dbReference type="Proteomes" id="UP001524478">
    <property type="component" value="Unassembled WGS sequence"/>
</dbReference>
<name>A0ABT1SAP7_9FIRM</name>
<dbReference type="Pfam" id="PF14221">
    <property type="entry name" value="DUF4330"/>
    <property type="match status" value="1"/>
</dbReference>